<sequence>MARRTLAGRVSRVLASGDSPLAMHTHRHTRALTEQKVLTPPQARLRAASRSLGMVNTSLTTGPDACVRLSVGQSTDSASGETNGGDRARRRVRSWNGGSTPPPRRRCPPWRWSTTSGRSGTRRWRRWRRGAAPSRTPRHHTSGRSPVCRAR</sequence>
<organism evidence="2">
    <name type="scientific">Arundo donax</name>
    <name type="common">Giant reed</name>
    <name type="synonym">Donax arundinaceus</name>
    <dbReference type="NCBI Taxonomy" id="35708"/>
    <lineage>
        <taxon>Eukaryota</taxon>
        <taxon>Viridiplantae</taxon>
        <taxon>Streptophyta</taxon>
        <taxon>Embryophyta</taxon>
        <taxon>Tracheophyta</taxon>
        <taxon>Spermatophyta</taxon>
        <taxon>Magnoliopsida</taxon>
        <taxon>Liliopsida</taxon>
        <taxon>Poales</taxon>
        <taxon>Poaceae</taxon>
        <taxon>PACMAD clade</taxon>
        <taxon>Arundinoideae</taxon>
        <taxon>Arundineae</taxon>
        <taxon>Arundo</taxon>
    </lineage>
</organism>
<evidence type="ECO:0000313" key="2">
    <source>
        <dbReference type="EMBL" id="JAE22957.1"/>
    </source>
</evidence>
<reference evidence="2" key="1">
    <citation type="submission" date="2014-09" db="EMBL/GenBank/DDBJ databases">
        <authorList>
            <person name="Magalhaes I.L.F."/>
            <person name="Oliveira U."/>
            <person name="Santos F.R."/>
            <person name="Vidigal T.H.D.A."/>
            <person name="Brescovit A.D."/>
            <person name="Santos A.J."/>
        </authorList>
    </citation>
    <scope>NUCLEOTIDE SEQUENCE</scope>
    <source>
        <tissue evidence="2">Shoot tissue taken approximately 20 cm above the soil surface</tissue>
    </source>
</reference>
<name>A0A0A9GEM8_ARUDO</name>
<evidence type="ECO:0000256" key="1">
    <source>
        <dbReference type="SAM" id="MobiDB-lite"/>
    </source>
</evidence>
<proteinExistence type="predicted"/>
<feature type="compositionally biased region" description="Polar residues" evidence="1">
    <location>
        <begin position="71"/>
        <end position="81"/>
    </location>
</feature>
<protein>
    <submittedName>
        <fullName evidence="2">Uncharacterized protein</fullName>
    </submittedName>
</protein>
<dbReference type="EMBL" id="GBRH01174939">
    <property type="protein sequence ID" value="JAE22957.1"/>
    <property type="molecule type" value="Transcribed_RNA"/>
</dbReference>
<reference evidence="2" key="2">
    <citation type="journal article" date="2015" name="Data Brief">
        <title>Shoot transcriptome of the giant reed, Arundo donax.</title>
        <authorList>
            <person name="Barrero R.A."/>
            <person name="Guerrero F.D."/>
            <person name="Moolhuijzen P."/>
            <person name="Goolsby J.A."/>
            <person name="Tidwell J."/>
            <person name="Bellgard S.E."/>
            <person name="Bellgard M.I."/>
        </authorList>
    </citation>
    <scope>NUCLEOTIDE SEQUENCE</scope>
    <source>
        <tissue evidence="2">Shoot tissue taken approximately 20 cm above the soil surface</tissue>
    </source>
</reference>
<feature type="region of interest" description="Disordered" evidence="1">
    <location>
        <begin position="70"/>
        <end position="151"/>
    </location>
</feature>
<dbReference type="AlphaFoldDB" id="A0A0A9GEM8"/>
<feature type="compositionally biased region" description="Basic residues" evidence="1">
    <location>
        <begin position="120"/>
        <end position="129"/>
    </location>
</feature>
<accession>A0A0A9GEM8</accession>
<feature type="compositionally biased region" description="Low complexity" evidence="1">
    <location>
        <begin position="109"/>
        <end position="119"/>
    </location>
</feature>